<protein>
    <recommendedName>
        <fullName evidence="2">lysozyme</fullName>
        <ecNumber evidence="2">3.2.1.17</ecNumber>
    </recommendedName>
</protein>
<proteinExistence type="inferred from homology"/>
<dbReference type="InterPro" id="IPR000974">
    <property type="entry name" value="Glyco_hydro_22_lys"/>
</dbReference>
<dbReference type="InterPro" id="IPR019799">
    <property type="entry name" value="Glyco_hydro_22_CS"/>
</dbReference>
<keyword evidence="9" id="KW-1185">Reference proteome</keyword>
<keyword evidence="6" id="KW-0812">Transmembrane</keyword>
<keyword evidence="6" id="KW-0472">Membrane</keyword>
<dbReference type="Pfam" id="PF00062">
    <property type="entry name" value="Lys"/>
    <property type="match status" value="1"/>
</dbReference>
<evidence type="ECO:0000313" key="9">
    <source>
        <dbReference type="Proteomes" id="UP000824782"/>
    </source>
</evidence>
<evidence type="ECO:0000256" key="6">
    <source>
        <dbReference type="SAM" id="Phobius"/>
    </source>
</evidence>
<evidence type="ECO:0000313" key="8">
    <source>
        <dbReference type="EMBL" id="KAG8546797.1"/>
    </source>
</evidence>
<keyword evidence="3" id="KW-0929">Antimicrobial</keyword>
<evidence type="ECO:0000256" key="3">
    <source>
        <dbReference type="ARBA" id="ARBA00022638"/>
    </source>
</evidence>
<keyword evidence="4" id="KW-1015">Disulfide bond</keyword>
<keyword evidence="6" id="KW-1133">Transmembrane helix</keyword>
<name>A0AAV6ZHH4_ENGPU</name>
<dbReference type="Proteomes" id="UP000824782">
    <property type="component" value="Unassembled WGS sequence"/>
</dbReference>
<comment type="similarity">
    <text evidence="1 5">Belongs to the glycosyl hydrolase 22 family.</text>
</comment>
<reference evidence="8" key="1">
    <citation type="thesis" date="2020" institute="ProQuest LLC" country="789 East Eisenhower Parkway, Ann Arbor, MI, USA">
        <title>Comparative Genomics and Chromosome Evolution.</title>
        <authorList>
            <person name="Mudd A.B."/>
        </authorList>
    </citation>
    <scope>NUCLEOTIDE SEQUENCE</scope>
    <source>
        <strain evidence="8">237g6f4</strain>
        <tissue evidence="8">Blood</tissue>
    </source>
</reference>
<accession>A0AAV6ZHH4</accession>
<dbReference type="InterPro" id="IPR023346">
    <property type="entry name" value="Lysozyme-like_dom_sf"/>
</dbReference>
<evidence type="ECO:0000259" key="7">
    <source>
        <dbReference type="PROSITE" id="PS00128"/>
    </source>
</evidence>
<evidence type="ECO:0000256" key="2">
    <source>
        <dbReference type="ARBA" id="ARBA00012732"/>
    </source>
</evidence>
<dbReference type="EMBL" id="WNYA01000936">
    <property type="protein sequence ID" value="KAG8546797.1"/>
    <property type="molecule type" value="Genomic_DNA"/>
</dbReference>
<dbReference type="PANTHER" id="PTHR11407">
    <property type="entry name" value="LYSOZYME C"/>
    <property type="match status" value="1"/>
</dbReference>
<dbReference type="PANTHER" id="PTHR11407:SF63">
    <property type="entry name" value="LYSOZYME C"/>
    <property type="match status" value="1"/>
</dbReference>
<feature type="transmembrane region" description="Helical" evidence="6">
    <location>
        <begin position="52"/>
        <end position="73"/>
    </location>
</feature>
<gene>
    <name evidence="8" type="ORF">GDO81_029808</name>
</gene>
<dbReference type="GO" id="GO:0003796">
    <property type="term" value="F:lysozyme activity"/>
    <property type="evidence" value="ECO:0007669"/>
    <property type="project" value="UniProtKB-EC"/>
</dbReference>
<dbReference type="GO" id="GO:0031640">
    <property type="term" value="P:killing of cells of another organism"/>
    <property type="evidence" value="ECO:0007669"/>
    <property type="project" value="UniProtKB-KW"/>
</dbReference>
<dbReference type="AlphaFoldDB" id="A0AAV6ZHH4"/>
<feature type="domain" description="Glycosyl hydrolases family 22 (GH22)" evidence="7">
    <location>
        <begin position="152"/>
        <end position="170"/>
    </location>
</feature>
<dbReference type="PROSITE" id="PS00128">
    <property type="entry name" value="GLYCOSYL_HYDROL_F22_1"/>
    <property type="match status" value="1"/>
</dbReference>
<dbReference type="SUPFAM" id="SSF53955">
    <property type="entry name" value="Lysozyme-like"/>
    <property type="match status" value="1"/>
</dbReference>
<evidence type="ECO:0000256" key="5">
    <source>
        <dbReference type="RuleBase" id="RU004440"/>
    </source>
</evidence>
<dbReference type="InterPro" id="IPR001916">
    <property type="entry name" value="Glyco_hydro_22"/>
</dbReference>
<keyword evidence="3" id="KW-0081">Bacteriolytic enzyme</keyword>
<dbReference type="PRINTS" id="PR00135">
    <property type="entry name" value="LYZLACT"/>
</dbReference>
<comment type="caution">
    <text evidence="8">The sequence shown here is derived from an EMBL/GenBank/DDBJ whole genome shotgun (WGS) entry which is preliminary data.</text>
</comment>
<dbReference type="SMART" id="SM00263">
    <property type="entry name" value="LYZ1"/>
    <property type="match status" value="1"/>
</dbReference>
<dbReference type="PRINTS" id="PR00137">
    <property type="entry name" value="LYSOZYME"/>
</dbReference>
<dbReference type="CDD" id="cd16897">
    <property type="entry name" value="LYZ_C"/>
    <property type="match status" value="1"/>
</dbReference>
<dbReference type="GO" id="GO:0042742">
    <property type="term" value="P:defense response to bacterium"/>
    <property type="evidence" value="ECO:0007669"/>
    <property type="project" value="UniProtKB-KW"/>
</dbReference>
<evidence type="ECO:0000256" key="4">
    <source>
        <dbReference type="ARBA" id="ARBA00023157"/>
    </source>
</evidence>
<evidence type="ECO:0000256" key="1">
    <source>
        <dbReference type="ARBA" id="ARBA00010859"/>
    </source>
</evidence>
<dbReference type="EC" id="3.2.1.17" evidence="2"/>
<dbReference type="PROSITE" id="PS51348">
    <property type="entry name" value="GLYCOSYL_HYDROL_F22_2"/>
    <property type="match status" value="1"/>
</dbReference>
<dbReference type="FunFam" id="1.10.530.10:FF:000001">
    <property type="entry name" value="Lysozyme C"/>
    <property type="match status" value="1"/>
</dbReference>
<dbReference type="Gene3D" id="1.10.530.10">
    <property type="match status" value="1"/>
</dbReference>
<sequence>MDMDSGWNRLQKLFLKTPFPSYYLTHKALLAVLARVNDLQESLAVSRVLLDLAYLLSNMKVFLCLGFLLCLYLGSDARVYSQCELYNIFQETGLAGYHGYSAANWICLAYYESGYNTDAVNNNGPSRDYGIFQINSKWWCNDGETAGAEDACHISCQSLLNDDIYDDIECAKRVVRDPNGISAWVAWRNHCRGQDLSRFTAGC</sequence>
<organism evidence="8 9">
    <name type="scientific">Engystomops pustulosus</name>
    <name type="common">Tungara frog</name>
    <name type="synonym">Physalaemus pustulosus</name>
    <dbReference type="NCBI Taxonomy" id="76066"/>
    <lineage>
        <taxon>Eukaryota</taxon>
        <taxon>Metazoa</taxon>
        <taxon>Chordata</taxon>
        <taxon>Craniata</taxon>
        <taxon>Vertebrata</taxon>
        <taxon>Euteleostomi</taxon>
        <taxon>Amphibia</taxon>
        <taxon>Batrachia</taxon>
        <taxon>Anura</taxon>
        <taxon>Neobatrachia</taxon>
        <taxon>Hyloidea</taxon>
        <taxon>Leptodactylidae</taxon>
        <taxon>Leiuperinae</taxon>
        <taxon>Engystomops</taxon>
    </lineage>
</organism>